<dbReference type="Proteomes" id="UP000193689">
    <property type="component" value="Unassembled WGS sequence"/>
</dbReference>
<evidence type="ECO:0008006" key="3">
    <source>
        <dbReference type="Google" id="ProtNLM"/>
    </source>
</evidence>
<keyword evidence="2" id="KW-1185">Reference proteome</keyword>
<gene>
    <name evidence="1" type="ORF">BCR38DRAFT_432825</name>
</gene>
<accession>A0A1Y2E1R5</accession>
<proteinExistence type="predicted"/>
<dbReference type="PANTHER" id="PTHR10622:SF10">
    <property type="entry name" value="HET DOMAIN-CONTAINING PROTEIN"/>
    <property type="match status" value="1"/>
</dbReference>
<sequence>MPDFISDDDISPYAILSHTWGNDEATRQMWQSIPSSELQLRQGYLKIEHCRKQAVRDGVEWAYSDTYVIEDIGVTASCRLILHGQD</sequence>
<evidence type="ECO:0000313" key="2">
    <source>
        <dbReference type="Proteomes" id="UP000193689"/>
    </source>
</evidence>
<dbReference type="InParanoid" id="A0A1Y2E1R5"/>
<dbReference type="PANTHER" id="PTHR10622">
    <property type="entry name" value="HET DOMAIN-CONTAINING PROTEIN"/>
    <property type="match status" value="1"/>
</dbReference>
<dbReference type="STRING" id="1141098.A0A1Y2E1R5"/>
<name>A0A1Y2E1R5_9PEZI</name>
<comment type="caution">
    <text evidence="1">The sequence shown here is derived from an EMBL/GenBank/DDBJ whole genome shotgun (WGS) entry which is preliminary data.</text>
</comment>
<dbReference type="EMBL" id="MCFJ01000006">
    <property type="protein sequence ID" value="ORY65449.1"/>
    <property type="molecule type" value="Genomic_DNA"/>
</dbReference>
<reference evidence="1 2" key="1">
    <citation type="submission" date="2016-07" db="EMBL/GenBank/DDBJ databases">
        <title>Pervasive Adenine N6-methylation of Active Genes in Fungi.</title>
        <authorList>
            <consortium name="DOE Joint Genome Institute"/>
            <person name="Mondo S.J."/>
            <person name="Dannebaum R.O."/>
            <person name="Kuo R.C."/>
            <person name="Labutti K."/>
            <person name="Haridas S."/>
            <person name="Kuo A."/>
            <person name="Salamov A."/>
            <person name="Ahrendt S.R."/>
            <person name="Lipzen A."/>
            <person name="Sullivan W."/>
            <person name="Andreopoulos W.B."/>
            <person name="Clum A."/>
            <person name="Lindquist E."/>
            <person name="Daum C."/>
            <person name="Ramamoorthy G.K."/>
            <person name="Gryganskyi A."/>
            <person name="Culley D."/>
            <person name="Magnuson J.K."/>
            <person name="James T.Y."/>
            <person name="O'Malley M.A."/>
            <person name="Stajich J.E."/>
            <person name="Spatafora J.W."/>
            <person name="Visel A."/>
            <person name="Grigoriev I.V."/>
        </authorList>
    </citation>
    <scope>NUCLEOTIDE SEQUENCE [LARGE SCALE GENOMIC DNA]</scope>
    <source>
        <strain evidence="1 2">CBS 129021</strain>
    </source>
</reference>
<organism evidence="1 2">
    <name type="scientific">Pseudomassariella vexata</name>
    <dbReference type="NCBI Taxonomy" id="1141098"/>
    <lineage>
        <taxon>Eukaryota</taxon>
        <taxon>Fungi</taxon>
        <taxon>Dikarya</taxon>
        <taxon>Ascomycota</taxon>
        <taxon>Pezizomycotina</taxon>
        <taxon>Sordariomycetes</taxon>
        <taxon>Xylariomycetidae</taxon>
        <taxon>Amphisphaeriales</taxon>
        <taxon>Pseudomassariaceae</taxon>
        <taxon>Pseudomassariella</taxon>
    </lineage>
</organism>
<evidence type="ECO:0000313" key="1">
    <source>
        <dbReference type="EMBL" id="ORY65449.1"/>
    </source>
</evidence>
<dbReference type="OrthoDB" id="674604at2759"/>
<dbReference type="RefSeq" id="XP_040716601.1">
    <property type="nucleotide sequence ID" value="XM_040860210.1"/>
</dbReference>
<protein>
    <recommendedName>
        <fullName evidence="3">Heterokaryon incompatibility domain-containing protein</fullName>
    </recommendedName>
</protein>
<dbReference type="GeneID" id="63776422"/>
<dbReference type="AlphaFoldDB" id="A0A1Y2E1R5"/>